<protein>
    <recommendedName>
        <fullName evidence="1">TIR domain-containing protein</fullName>
    </recommendedName>
</protein>
<dbReference type="EMBL" id="JACICY010000001">
    <property type="protein sequence ID" value="MBB3859004.1"/>
    <property type="molecule type" value="Genomic_DNA"/>
</dbReference>
<dbReference type="AlphaFoldDB" id="A0A7W5ZV58"/>
<comment type="caution">
    <text evidence="2">The sequence shown here is derived from an EMBL/GenBank/DDBJ whole genome shotgun (WGS) entry which is preliminary data.</text>
</comment>
<dbReference type="Gene3D" id="3.40.50.10140">
    <property type="entry name" value="Toll/interleukin-1 receptor homology (TIR) domain"/>
    <property type="match status" value="1"/>
</dbReference>
<dbReference type="InterPro" id="IPR000157">
    <property type="entry name" value="TIR_dom"/>
</dbReference>
<proteinExistence type="predicted"/>
<dbReference type="Proteomes" id="UP000562395">
    <property type="component" value="Unassembled WGS sequence"/>
</dbReference>
<accession>A0A7W5ZV58</accession>
<dbReference type="SUPFAM" id="SSF52200">
    <property type="entry name" value="Toll/Interleukin receptor TIR domain"/>
    <property type="match status" value="1"/>
</dbReference>
<dbReference type="InterPro" id="IPR035897">
    <property type="entry name" value="Toll_tir_struct_dom_sf"/>
</dbReference>
<dbReference type="PROSITE" id="PS50104">
    <property type="entry name" value="TIR"/>
    <property type="match status" value="1"/>
</dbReference>
<dbReference type="GO" id="GO:0007165">
    <property type="term" value="P:signal transduction"/>
    <property type="evidence" value="ECO:0007669"/>
    <property type="project" value="InterPro"/>
</dbReference>
<gene>
    <name evidence="2" type="ORF">GGQ88_000244</name>
</gene>
<feature type="domain" description="TIR" evidence="1">
    <location>
        <begin position="2"/>
        <end position="126"/>
    </location>
</feature>
<reference evidence="2 3" key="1">
    <citation type="submission" date="2020-08" db="EMBL/GenBank/DDBJ databases">
        <title>Genomic Encyclopedia of Type Strains, Phase IV (KMG-IV): sequencing the most valuable type-strain genomes for metagenomic binning, comparative biology and taxonomic classification.</title>
        <authorList>
            <person name="Goeker M."/>
        </authorList>
    </citation>
    <scope>NUCLEOTIDE SEQUENCE [LARGE SCALE GENOMIC DNA]</scope>
    <source>
        <strain evidence="2 3">DSM 14552</strain>
    </source>
</reference>
<dbReference type="Pfam" id="PF13676">
    <property type="entry name" value="TIR_2"/>
    <property type="match status" value="1"/>
</dbReference>
<dbReference type="SMART" id="SM00255">
    <property type="entry name" value="TIR"/>
    <property type="match status" value="1"/>
</dbReference>
<dbReference type="RefSeq" id="WP_183611201.1">
    <property type="nucleotide sequence ID" value="NZ_JACICY010000001.1"/>
</dbReference>
<evidence type="ECO:0000259" key="1">
    <source>
        <dbReference type="PROSITE" id="PS50104"/>
    </source>
</evidence>
<evidence type="ECO:0000313" key="2">
    <source>
        <dbReference type="EMBL" id="MBB3859004.1"/>
    </source>
</evidence>
<evidence type="ECO:0000313" key="3">
    <source>
        <dbReference type="Proteomes" id="UP000562395"/>
    </source>
</evidence>
<keyword evidence="3" id="KW-1185">Reference proteome</keyword>
<organism evidence="2 3">
    <name type="scientific">Novosphingobium hassiacum</name>
    <dbReference type="NCBI Taxonomy" id="173676"/>
    <lineage>
        <taxon>Bacteria</taxon>
        <taxon>Pseudomonadati</taxon>
        <taxon>Pseudomonadota</taxon>
        <taxon>Alphaproteobacteria</taxon>
        <taxon>Sphingomonadales</taxon>
        <taxon>Sphingomonadaceae</taxon>
        <taxon>Novosphingobium</taxon>
    </lineage>
</organism>
<name>A0A7W5ZV58_9SPHN</name>
<sequence>MKPRKIFTSYAHRDEQLKSELDQHLTPLLLQGRVELWNDRHIRAGAPLYEAIKDNIRSADIILMLISADYVASPACQEEMTIALERGIAKQALAIPILLRACDWTGIPIGQLLAANRDAKPINSAPDRDVAWFDVVCSIKQILNDWDVESAEDSSNSVVQATEMSDAVADERAIRPPNKGQPGELWVYRKESNEKDWEAVKASVEETLCALAESNEDHEITLQTKRWGEKIIVDFRLPRHRNPRRLLIADISGYAGYPGYQLEIYPRDSNLKLPSERVRWLITGTGERVLKRLDPETDGQFTVAGYAAHIWGAIKSLT</sequence>